<feature type="transmembrane region" description="Helical" evidence="10">
    <location>
        <begin position="629"/>
        <end position="649"/>
    </location>
</feature>
<evidence type="ECO:0000259" key="11">
    <source>
        <dbReference type="Pfam" id="PF07819"/>
    </source>
</evidence>
<evidence type="ECO:0000256" key="8">
    <source>
        <dbReference type="ARBA" id="ARBA00022989"/>
    </source>
</evidence>
<dbReference type="GO" id="GO:0005789">
    <property type="term" value="C:endoplasmic reticulum membrane"/>
    <property type="evidence" value="ECO:0007669"/>
    <property type="project" value="UniProtKB-SubCell"/>
</dbReference>
<keyword evidence="7 10" id="KW-0653">Protein transport</keyword>
<feature type="transmembrane region" description="Helical" evidence="10">
    <location>
        <begin position="672"/>
        <end position="692"/>
    </location>
</feature>
<dbReference type="PANTHER" id="PTHR15495:SF7">
    <property type="entry name" value="GPI INOSITOL-DEACYLASE"/>
    <property type="match status" value="1"/>
</dbReference>
<dbReference type="Pfam" id="PF07819">
    <property type="entry name" value="PGAP1"/>
    <property type="match status" value="1"/>
</dbReference>
<dbReference type="InterPro" id="IPR012908">
    <property type="entry name" value="PGAP1-ab_dom-like"/>
</dbReference>
<keyword evidence="6 10" id="KW-0256">Endoplasmic reticulum</keyword>
<evidence type="ECO:0000256" key="7">
    <source>
        <dbReference type="ARBA" id="ARBA00022927"/>
    </source>
</evidence>
<dbReference type="InParanoid" id="A0A409YI64"/>
<feature type="transmembrane region" description="Helical" evidence="10">
    <location>
        <begin position="926"/>
        <end position="945"/>
    </location>
</feature>
<keyword evidence="4 10" id="KW-0812">Transmembrane</keyword>
<protein>
    <recommendedName>
        <fullName evidence="10">GPI inositol-deacylase</fullName>
        <ecNumber evidence="10">3.1.-.-</ecNumber>
    </recommendedName>
</protein>
<evidence type="ECO:0000256" key="5">
    <source>
        <dbReference type="ARBA" id="ARBA00022801"/>
    </source>
</evidence>
<accession>A0A409YI64</accession>
<evidence type="ECO:0000256" key="10">
    <source>
        <dbReference type="RuleBase" id="RU365011"/>
    </source>
</evidence>
<dbReference type="GO" id="GO:0006505">
    <property type="term" value="P:GPI anchor metabolic process"/>
    <property type="evidence" value="ECO:0007669"/>
    <property type="project" value="TreeGrafter"/>
</dbReference>
<evidence type="ECO:0000256" key="4">
    <source>
        <dbReference type="ARBA" id="ARBA00022692"/>
    </source>
</evidence>
<dbReference type="GO" id="GO:0050185">
    <property type="term" value="F:phosphatidylinositol deacylase activity"/>
    <property type="evidence" value="ECO:0007669"/>
    <property type="project" value="TreeGrafter"/>
</dbReference>
<dbReference type="PANTHER" id="PTHR15495">
    <property type="entry name" value="NEGATIVE REGULATOR OF VESICLE FORMATION-RELATED"/>
    <property type="match status" value="1"/>
</dbReference>
<keyword evidence="9 10" id="KW-0472">Membrane</keyword>
<evidence type="ECO:0000313" key="14">
    <source>
        <dbReference type="Proteomes" id="UP000284842"/>
    </source>
</evidence>
<dbReference type="EC" id="3.1.-.-" evidence="10"/>
<dbReference type="EMBL" id="NHTK01001156">
    <property type="protein sequence ID" value="PPR02655.1"/>
    <property type="molecule type" value="Genomic_DNA"/>
</dbReference>
<organism evidence="13 14">
    <name type="scientific">Panaeolus cyanescens</name>
    <dbReference type="NCBI Taxonomy" id="181874"/>
    <lineage>
        <taxon>Eukaryota</taxon>
        <taxon>Fungi</taxon>
        <taxon>Dikarya</taxon>
        <taxon>Basidiomycota</taxon>
        <taxon>Agaricomycotina</taxon>
        <taxon>Agaricomycetes</taxon>
        <taxon>Agaricomycetidae</taxon>
        <taxon>Agaricales</taxon>
        <taxon>Agaricineae</taxon>
        <taxon>Galeropsidaceae</taxon>
        <taxon>Panaeolus</taxon>
    </lineage>
</organism>
<dbReference type="Pfam" id="PF25140">
    <property type="entry name" value="PGAP1_TMD"/>
    <property type="match status" value="1"/>
</dbReference>
<comment type="function">
    <text evidence="10">Involved in inositol deacylation of GPI-anchored proteins which plays important roles in the quality control and ER-associated degradation of GPI-anchored proteins.</text>
</comment>
<dbReference type="InterPro" id="IPR029058">
    <property type="entry name" value="AB_hydrolase_fold"/>
</dbReference>
<comment type="caution">
    <text evidence="13">The sequence shown here is derived from an EMBL/GenBank/DDBJ whole genome shotgun (WGS) entry which is preliminary data.</text>
</comment>
<dbReference type="Gene3D" id="3.40.50.1820">
    <property type="entry name" value="alpha/beta hydrolase"/>
    <property type="match status" value="1"/>
</dbReference>
<keyword evidence="8 10" id="KW-1133">Transmembrane helix</keyword>
<dbReference type="SUPFAM" id="SSF53474">
    <property type="entry name" value="alpha/beta-Hydrolases"/>
    <property type="match status" value="1"/>
</dbReference>
<keyword evidence="5 10" id="KW-0378">Hydrolase</keyword>
<feature type="domain" description="GPI inositol-deacylase transmembrane" evidence="12">
    <location>
        <begin position="692"/>
        <end position="940"/>
    </location>
</feature>
<feature type="transmembrane region" description="Helical" evidence="10">
    <location>
        <begin position="752"/>
        <end position="771"/>
    </location>
</feature>
<keyword evidence="3 10" id="KW-0813">Transport</keyword>
<evidence type="ECO:0000256" key="3">
    <source>
        <dbReference type="ARBA" id="ARBA00022448"/>
    </source>
</evidence>
<feature type="transmembrane region" description="Helical" evidence="10">
    <location>
        <begin position="904"/>
        <end position="920"/>
    </location>
</feature>
<dbReference type="OrthoDB" id="348976at2759"/>
<dbReference type="InterPro" id="IPR039529">
    <property type="entry name" value="PGAP1/BST1"/>
</dbReference>
<feature type="domain" description="GPI inositol-deacylase PGAP1-like alpha/beta" evidence="11">
    <location>
        <begin position="83"/>
        <end position="297"/>
    </location>
</feature>
<evidence type="ECO:0000313" key="13">
    <source>
        <dbReference type="EMBL" id="PPR02655.1"/>
    </source>
</evidence>
<evidence type="ECO:0000256" key="2">
    <source>
        <dbReference type="ARBA" id="ARBA00006931"/>
    </source>
</evidence>
<evidence type="ECO:0000256" key="1">
    <source>
        <dbReference type="ARBA" id="ARBA00004477"/>
    </source>
</evidence>
<name>A0A409YI64_9AGAR</name>
<comment type="subcellular location">
    <subcellularLocation>
        <location evidence="1">Endoplasmic reticulum membrane</location>
        <topology evidence="1">Multi-pass membrane protein</topology>
    </subcellularLocation>
</comment>
<feature type="transmembrane region" description="Helical" evidence="10">
    <location>
        <begin position="834"/>
        <end position="856"/>
    </location>
</feature>
<proteinExistence type="inferred from homology"/>
<evidence type="ECO:0000259" key="12">
    <source>
        <dbReference type="Pfam" id="PF25140"/>
    </source>
</evidence>
<dbReference type="GO" id="GO:0006888">
    <property type="term" value="P:endoplasmic reticulum to Golgi vesicle-mediated transport"/>
    <property type="evidence" value="ECO:0007669"/>
    <property type="project" value="TreeGrafter"/>
</dbReference>
<dbReference type="GO" id="GO:0015031">
    <property type="term" value="P:protein transport"/>
    <property type="evidence" value="ECO:0007669"/>
    <property type="project" value="UniProtKB-KW"/>
</dbReference>
<sequence>MFTNMKSLLAIFSVLAVFVFYLAANSITQSLSPQGCLMSYMSPSYVLQTDFNATWTPLAARYSLWLYREVGWDSIPTSEIKTNSLPVLFIPGNAGSSRQVRSIASSAARQFYSSPGIVSSEFTTPSSKSLDVYAVEFNEDFSAFHGSTLESQVSYTSKAISFILATYPAGTKVVVMGHSMGGIVATSLLPSEQISEVITMSTPHTLPPARFDSRVDALYTRLQGTLLQDPTPILSICGGATDLMIPSESCILPPPDADVYRSTVFTSSLEGAWTGVGHQEMVWCHQVRWRIARAALELSRTHGSRARTSVLDKWLRDGHTIPQGASNISRLPSTGVSDVEFLNTGKVLQVDAPWASKTYLLPVGKEGFSDGQKVTVMVSQGSILGISPLQVSPLDVSVLICDGSSESPSEMRCDPLVPDLLKLLPSPTLNNPFPVPQKGSDESEGVVLFEHRLKMDQKRQDPCWVAVQVKNADGRGWVAANVVTPISVAEPITFWSLLLGPKTISIPMSDGLEASISFPSLFPNALVVYSLLPQGVLPLACEGAKFLPLIAHVSHDEEAHYYPLINQDNHPTLLHTHWPAPMIDAPTDRHPMVRITLYTVGKSSCRTNLPQLQLRIDWLATLGRCASRYFHSLVAWSAGVVSVVIFLAWKEERQTGFIPSVDVSLERYSKKVLPWLSSVSLILSLVPIPSYLYLGNGGKPELAFLGPLLLCMSSGLVIVSWWFLQLTLNVLGYLGTIAQRRRTERGSVPKTTLASLLVISSLIFLLIPWQVAYLGCWLLHLHTCASALRNPRHLKVPADSPVELDTAQPVEHRDSNAVSLQSNLLPTLNTTHHYFYTLLLMTWLLPLTAPILAVWVRTLLTAGFTTPFDGDHNFVAVLPFLILVDFASWNTGQFLRPARFEQQLSLSWLFVGIAGTAFLYGSRHPYYVLDMARIATWIIIVFRIGRRYWSSTDNH</sequence>
<dbReference type="Proteomes" id="UP000284842">
    <property type="component" value="Unassembled WGS sequence"/>
</dbReference>
<keyword evidence="14" id="KW-1185">Reference proteome</keyword>
<comment type="similarity">
    <text evidence="2 10">Belongs to the GPI inositol-deacylase family.</text>
</comment>
<gene>
    <name evidence="13" type="ORF">CVT24_002138</name>
</gene>
<dbReference type="AlphaFoldDB" id="A0A409YI64"/>
<evidence type="ECO:0000256" key="6">
    <source>
        <dbReference type="ARBA" id="ARBA00022824"/>
    </source>
</evidence>
<dbReference type="STRING" id="181874.A0A409YI64"/>
<dbReference type="FunCoup" id="A0A409YI64">
    <property type="interactions" value="149"/>
</dbReference>
<dbReference type="InterPro" id="IPR056824">
    <property type="entry name" value="PGAP1_TMD"/>
</dbReference>
<reference evidence="13 14" key="1">
    <citation type="journal article" date="2018" name="Evol. Lett.">
        <title>Horizontal gene cluster transfer increased hallucinogenic mushroom diversity.</title>
        <authorList>
            <person name="Reynolds H.T."/>
            <person name="Vijayakumar V."/>
            <person name="Gluck-Thaler E."/>
            <person name="Korotkin H.B."/>
            <person name="Matheny P.B."/>
            <person name="Slot J.C."/>
        </authorList>
    </citation>
    <scope>NUCLEOTIDE SEQUENCE [LARGE SCALE GENOMIC DNA]</scope>
    <source>
        <strain evidence="13 14">2629</strain>
    </source>
</reference>
<feature type="transmembrane region" description="Helical" evidence="10">
    <location>
        <begin position="704"/>
        <end position="731"/>
    </location>
</feature>
<evidence type="ECO:0000256" key="9">
    <source>
        <dbReference type="ARBA" id="ARBA00023136"/>
    </source>
</evidence>